<name>A0A0L0G861_9EUKA</name>
<feature type="region of interest" description="Disordered" evidence="3">
    <location>
        <begin position="327"/>
        <end position="349"/>
    </location>
</feature>
<evidence type="ECO:0000313" key="6">
    <source>
        <dbReference type="Proteomes" id="UP000054560"/>
    </source>
</evidence>
<dbReference type="GO" id="GO:0005509">
    <property type="term" value="F:calcium ion binding"/>
    <property type="evidence" value="ECO:0007669"/>
    <property type="project" value="TreeGrafter"/>
</dbReference>
<evidence type="ECO:0000313" key="5">
    <source>
        <dbReference type="EMBL" id="KNC85227.1"/>
    </source>
</evidence>
<dbReference type="PRINTS" id="PR00360">
    <property type="entry name" value="C2DOMAIN"/>
</dbReference>
<dbReference type="eggNOG" id="KOG1032">
    <property type="taxonomic scope" value="Eukaryota"/>
</dbReference>
<dbReference type="Proteomes" id="UP000054560">
    <property type="component" value="Unassembled WGS sequence"/>
</dbReference>
<evidence type="ECO:0000259" key="4">
    <source>
        <dbReference type="PROSITE" id="PS50004"/>
    </source>
</evidence>
<dbReference type="GO" id="GO:0016020">
    <property type="term" value="C:membrane"/>
    <property type="evidence" value="ECO:0007669"/>
    <property type="project" value="TreeGrafter"/>
</dbReference>
<evidence type="ECO:0000256" key="1">
    <source>
        <dbReference type="ARBA" id="ARBA00022723"/>
    </source>
</evidence>
<proteinExistence type="predicted"/>
<feature type="compositionally biased region" description="Polar residues" evidence="3">
    <location>
        <begin position="328"/>
        <end position="338"/>
    </location>
</feature>
<dbReference type="SUPFAM" id="SSF49562">
    <property type="entry name" value="C2 domain (Calcium/lipid-binding domain, CaLB)"/>
    <property type="match status" value="1"/>
</dbReference>
<accession>A0A0L0G861</accession>
<dbReference type="PANTHER" id="PTHR45911:SF4">
    <property type="entry name" value="MULTIPLE C2 AND TRANSMEMBRANE DOMAIN-CONTAINING PROTEIN"/>
    <property type="match status" value="1"/>
</dbReference>
<dbReference type="SMART" id="SM00239">
    <property type="entry name" value="C2"/>
    <property type="match status" value="1"/>
</dbReference>
<keyword evidence="2" id="KW-0106">Calcium</keyword>
<dbReference type="Gene3D" id="2.60.40.150">
    <property type="entry name" value="C2 domain"/>
    <property type="match status" value="1"/>
</dbReference>
<dbReference type="PROSITE" id="PS50004">
    <property type="entry name" value="C2"/>
    <property type="match status" value="1"/>
</dbReference>
<reference evidence="5 6" key="1">
    <citation type="submission" date="2011-02" db="EMBL/GenBank/DDBJ databases">
        <title>The Genome Sequence of Sphaeroforma arctica JP610.</title>
        <authorList>
            <consortium name="The Broad Institute Genome Sequencing Platform"/>
            <person name="Russ C."/>
            <person name="Cuomo C."/>
            <person name="Young S.K."/>
            <person name="Zeng Q."/>
            <person name="Gargeya S."/>
            <person name="Alvarado L."/>
            <person name="Berlin A."/>
            <person name="Chapman S.B."/>
            <person name="Chen Z."/>
            <person name="Freedman E."/>
            <person name="Gellesch M."/>
            <person name="Goldberg J."/>
            <person name="Griggs A."/>
            <person name="Gujja S."/>
            <person name="Heilman E."/>
            <person name="Heiman D."/>
            <person name="Howarth C."/>
            <person name="Mehta T."/>
            <person name="Neiman D."/>
            <person name="Pearson M."/>
            <person name="Roberts A."/>
            <person name="Saif S."/>
            <person name="Shea T."/>
            <person name="Shenoy N."/>
            <person name="Sisk P."/>
            <person name="Stolte C."/>
            <person name="Sykes S."/>
            <person name="White J."/>
            <person name="Yandava C."/>
            <person name="Burger G."/>
            <person name="Gray M.W."/>
            <person name="Holland P.W.H."/>
            <person name="King N."/>
            <person name="Lang F.B.F."/>
            <person name="Roger A.J."/>
            <person name="Ruiz-Trillo I."/>
            <person name="Haas B."/>
            <person name="Nusbaum C."/>
            <person name="Birren B."/>
        </authorList>
    </citation>
    <scope>NUCLEOTIDE SEQUENCE [LARGE SCALE GENOMIC DNA]</scope>
    <source>
        <strain evidence="5 6">JP610</strain>
    </source>
</reference>
<dbReference type="CDD" id="cd00030">
    <property type="entry name" value="C2"/>
    <property type="match status" value="1"/>
</dbReference>
<dbReference type="OrthoDB" id="419768at2759"/>
<dbReference type="InterPro" id="IPR000008">
    <property type="entry name" value="C2_dom"/>
</dbReference>
<keyword evidence="1" id="KW-0479">Metal-binding</keyword>
<protein>
    <recommendedName>
        <fullName evidence="4">C2 domain-containing protein</fullName>
    </recommendedName>
</protein>
<dbReference type="GeneID" id="25903105"/>
<organism evidence="5 6">
    <name type="scientific">Sphaeroforma arctica JP610</name>
    <dbReference type="NCBI Taxonomy" id="667725"/>
    <lineage>
        <taxon>Eukaryota</taxon>
        <taxon>Ichthyosporea</taxon>
        <taxon>Ichthyophonida</taxon>
        <taxon>Sphaeroforma</taxon>
    </lineage>
</organism>
<dbReference type="AlphaFoldDB" id="A0A0L0G861"/>
<dbReference type="InterPro" id="IPR035892">
    <property type="entry name" value="C2_domain_sf"/>
</dbReference>
<feature type="domain" description="C2" evidence="4">
    <location>
        <begin position="11"/>
        <end position="133"/>
    </location>
</feature>
<dbReference type="EMBL" id="KQ241714">
    <property type="protein sequence ID" value="KNC85227.1"/>
    <property type="molecule type" value="Genomic_DNA"/>
</dbReference>
<dbReference type="RefSeq" id="XP_014159129.1">
    <property type="nucleotide sequence ID" value="XM_014303654.1"/>
</dbReference>
<evidence type="ECO:0000256" key="2">
    <source>
        <dbReference type="ARBA" id="ARBA00022837"/>
    </source>
</evidence>
<dbReference type="PANTHER" id="PTHR45911">
    <property type="entry name" value="C2 DOMAIN-CONTAINING PROTEIN"/>
    <property type="match status" value="1"/>
</dbReference>
<dbReference type="STRING" id="667725.A0A0L0G861"/>
<dbReference type="Pfam" id="PF00168">
    <property type="entry name" value="C2"/>
    <property type="match status" value="1"/>
</dbReference>
<keyword evidence="6" id="KW-1185">Reference proteome</keyword>
<feature type="compositionally biased region" description="Basic residues" evidence="3">
    <location>
        <begin position="339"/>
        <end position="349"/>
    </location>
</feature>
<gene>
    <name evidence="5" type="ORF">SARC_02601</name>
</gene>
<sequence>MLPLWIYLFNPWTETADQLEGGKRLPFGRLYVHVIGASGLMASDYAMFSKPSSDPYCQIEVGAIEKEIAKTHKINATLNPNWDEEFVMNVWRPRAILTLKVYDYDTASKDDHIGEVHVPIEMLRNQELHDLWFDLHPEPSDLRTEKAQKASLGRIRVRLQYKFSHLGEYLAHFLEKEIPEPEPFVLQAWHAHCRTADTRGGFLQEHSGGGDMGASFPDLPVHVNEELEDIYSVFDWSNPTVTRDVLLILIVTAIATSFVDLNYLLLAGGAIGLFCTSQIGQKVILFFKGIGKYTKTLRYKEFETSGNVHADAEIQKKIYRDIRRRTRSSTMEQTLRTKSQGHPKTASKT</sequence>
<evidence type="ECO:0000256" key="3">
    <source>
        <dbReference type="SAM" id="MobiDB-lite"/>
    </source>
</evidence>